<evidence type="ECO:0000256" key="3">
    <source>
        <dbReference type="PIRSR" id="PIRSR602678-1"/>
    </source>
</evidence>
<evidence type="ECO:0000313" key="4">
    <source>
        <dbReference type="EnsemblMetazoa" id="ADIR009529-PA"/>
    </source>
</evidence>
<dbReference type="VEuPathDB" id="VectorBase:ADIR009529"/>
<feature type="binding site" evidence="3">
    <location>
        <position position="138"/>
    </location>
    <ligand>
        <name>a divalent metal cation</name>
        <dbReference type="ChEBI" id="CHEBI:60240"/>
        <label>1</label>
    </ligand>
</feature>
<dbReference type="SUPFAM" id="SSF102705">
    <property type="entry name" value="NIF3 (NGG1p interacting factor 3)-like"/>
    <property type="match status" value="1"/>
</dbReference>
<feature type="binding site" evidence="3">
    <location>
        <position position="269"/>
    </location>
    <ligand>
        <name>a divalent metal cation</name>
        <dbReference type="ChEBI" id="CHEBI:60240"/>
        <label>1</label>
    </ligand>
</feature>
<name>A0A182NPE4_9DIPT</name>
<dbReference type="EnsemblMetazoa" id="ADIR009529-RA">
    <property type="protein sequence ID" value="ADIR009529-PA"/>
    <property type="gene ID" value="ADIR009529"/>
</dbReference>
<feature type="binding site" evidence="3">
    <location>
        <position position="265"/>
    </location>
    <ligand>
        <name>a divalent metal cation</name>
        <dbReference type="ChEBI" id="CHEBI:60240"/>
        <label>1</label>
    </ligand>
</feature>
<proteinExistence type="inferred from homology"/>
<dbReference type="Gene3D" id="3.40.1390.30">
    <property type="entry name" value="NIF3 (NGG1p interacting factor 3)-like"/>
    <property type="match status" value="1"/>
</dbReference>
<dbReference type="NCBIfam" id="TIGR00486">
    <property type="entry name" value="YbgI_SA1388"/>
    <property type="match status" value="1"/>
</dbReference>
<dbReference type="Pfam" id="PF01784">
    <property type="entry name" value="DUF34_NIF3"/>
    <property type="match status" value="1"/>
</dbReference>
<organism evidence="4 5">
    <name type="scientific">Anopheles dirus</name>
    <dbReference type="NCBI Taxonomy" id="7168"/>
    <lineage>
        <taxon>Eukaryota</taxon>
        <taxon>Metazoa</taxon>
        <taxon>Ecdysozoa</taxon>
        <taxon>Arthropoda</taxon>
        <taxon>Hexapoda</taxon>
        <taxon>Insecta</taxon>
        <taxon>Pterygota</taxon>
        <taxon>Neoptera</taxon>
        <taxon>Endopterygota</taxon>
        <taxon>Diptera</taxon>
        <taxon>Nematocera</taxon>
        <taxon>Culicoidea</taxon>
        <taxon>Culicidae</taxon>
        <taxon>Anophelinae</taxon>
        <taxon>Anopheles</taxon>
    </lineage>
</organism>
<dbReference type="PANTHER" id="PTHR13799:SF13">
    <property type="entry name" value="NIF3-LIKE PROTEIN 1"/>
    <property type="match status" value="1"/>
</dbReference>
<dbReference type="GO" id="GO:0005739">
    <property type="term" value="C:mitochondrion"/>
    <property type="evidence" value="ECO:0007669"/>
    <property type="project" value="TreeGrafter"/>
</dbReference>
<dbReference type="STRING" id="7168.A0A182NPE4"/>
<dbReference type="GO" id="GO:0046872">
    <property type="term" value="F:metal ion binding"/>
    <property type="evidence" value="ECO:0007669"/>
    <property type="project" value="UniProtKB-KW"/>
</dbReference>
<dbReference type="InterPro" id="IPR002678">
    <property type="entry name" value="DUF34/NIF3"/>
</dbReference>
<feature type="binding site" evidence="3">
    <location>
        <position position="100"/>
    </location>
    <ligand>
        <name>a divalent metal cation</name>
        <dbReference type="ChEBI" id="CHEBI:60240"/>
        <label>1</label>
    </ligand>
</feature>
<dbReference type="AlphaFoldDB" id="A0A182NPE4"/>
<protein>
    <recommendedName>
        <fullName evidence="2">NIF3-like protein 1</fullName>
    </recommendedName>
</protein>
<accession>A0A182NPE4</accession>
<dbReference type="FunFam" id="3.40.1390.30:FF:000001">
    <property type="entry name" value="GTP cyclohydrolase 1 type 2"/>
    <property type="match status" value="1"/>
</dbReference>
<reference evidence="4" key="2">
    <citation type="submission" date="2020-05" db="UniProtKB">
        <authorList>
            <consortium name="EnsemblMetazoa"/>
        </authorList>
    </citation>
    <scope>IDENTIFICATION</scope>
    <source>
        <strain evidence="4">WRAIR2</strain>
    </source>
</reference>
<dbReference type="Proteomes" id="UP000075884">
    <property type="component" value="Unassembled WGS sequence"/>
</dbReference>
<keyword evidence="5" id="KW-1185">Reference proteome</keyword>
<reference evidence="5" key="1">
    <citation type="submission" date="2013-03" db="EMBL/GenBank/DDBJ databases">
        <title>The Genome Sequence of Anopheles dirus WRAIR2.</title>
        <authorList>
            <consortium name="The Broad Institute Genomics Platform"/>
            <person name="Neafsey D.E."/>
            <person name="Walton C."/>
            <person name="Walker B."/>
            <person name="Young S.K."/>
            <person name="Zeng Q."/>
            <person name="Gargeya S."/>
            <person name="Fitzgerald M."/>
            <person name="Haas B."/>
            <person name="Abouelleil A."/>
            <person name="Allen A.W."/>
            <person name="Alvarado L."/>
            <person name="Arachchi H.M."/>
            <person name="Berlin A.M."/>
            <person name="Chapman S.B."/>
            <person name="Gainer-Dewar J."/>
            <person name="Goldberg J."/>
            <person name="Griggs A."/>
            <person name="Gujja S."/>
            <person name="Hansen M."/>
            <person name="Howarth C."/>
            <person name="Imamovic A."/>
            <person name="Ireland A."/>
            <person name="Larimer J."/>
            <person name="McCowan C."/>
            <person name="Murphy C."/>
            <person name="Pearson M."/>
            <person name="Poon T.W."/>
            <person name="Priest M."/>
            <person name="Roberts A."/>
            <person name="Saif S."/>
            <person name="Shea T."/>
            <person name="Sisk P."/>
            <person name="Sykes S."/>
            <person name="Wortman J."/>
            <person name="Nusbaum C."/>
            <person name="Birren B."/>
        </authorList>
    </citation>
    <scope>NUCLEOTIDE SEQUENCE [LARGE SCALE GENOMIC DNA]</scope>
    <source>
        <strain evidence="5">WRAIR2</strain>
    </source>
</reference>
<dbReference type="InterPro" id="IPR036069">
    <property type="entry name" value="DUF34/NIF3_sf"/>
</dbReference>
<evidence type="ECO:0000313" key="5">
    <source>
        <dbReference type="Proteomes" id="UP000075884"/>
    </source>
</evidence>
<evidence type="ECO:0000256" key="1">
    <source>
        <dbReference type="ARBA" id="ARBA00006964"/>
    </source>
</evidence>
<dbReference type="PANTHER" id="PTHR13799">
    <property type="entry name" value="NGG1 INTERACTING FACTOR 3"/>
    <property type="match status" value="1"/>
</dbReference>
<evidence type="ECO:0000256" key="2">
    <source>
        <dbReference type="ARBA" id="ARBA00019069"/>
    </source>
</evidence>
<keyword evidence="3" id="KW-0479">Metal-binding</keyword>
<sequence>MLFRRNSALIALCRRSFTKSGPPHLHRTTARTMATFREVVNQLNEFAPTNLAEKWDNVGVLVEPRNIGSSITKILLTIDLTEAVVKEAQELDAQMIISYHPPIFAPLKQLTQGSWKERIVMDCIHSDIAIYSPHTAWDNINIGVNDWLAESLPYATCRPIQESPTNPSYGAGRFCEVKGDPIAVRDAAQLIIKHTGVDSAMVSFANGGSGAGGEQRKIRTYALCAGSGASVLKGVKADLYITGEMSHHEVLEATSNGTCVVLLGHSNSERGFLRVFRDLFAGKFEKVTFHVSSSDREPMQLVLREDAK</sequence>
<comment type="similarity">
    <text evidence="1">Belongs to the GTP cyclohydrolase I type 2/NIF3 family.</text>
</comment>